<dbReference type="SUPFAM" id="SSF52047">
    <property type="entry name" value="RNI-like"/>
    <property type="match status" value="1"/>
</dbReference>
<gene>
    <name evidence="1" type="ORF">F0562_017263</name>
</gene>
<dbReference type="AlphaFoldDB" id="A0A5J4ZFY7"/>
<dbReference type="Proteomes" id="UP000325577">
    <property type="component" value="Linkage Group LG8"/>
</dbReference>
<organism evidence="1 2">
    <name type="scientific">Nyssa sinensis</name>
    <dbReference type="NCBI Taxonomy" id="561372"/>
    <lineage>
        <taxon>Eukaryota</taxon>
        <taxon>Viridiplantae</taxon>
        <taxon>Streptophyta</taxon>
        <taxon>Embryophyta</taxon>
        <taxon>Tracheophyta</taxon>
        <taxon>Spermatophyta</taxon>
        <taxon>Magnoliopsida</taxon>
        <taxon>eudicotyledons</taxon>
        <taxon>Gunneridae</taxon>
        <taxon>Pentapetalae</taxon>
        <taxon>asterids</taxon>
        <taxon>Cornales</taxon>
        <taxon>Nyssaceae</taxon>
        <taxon>Nyssa</taxon>
    </lineage>
</organism>
<sequence>MLEEIVTNQGEEMIDKNVFPKLTALHLEDLENLSIFCYGNYYFEFPSLDYVVVNECPKMRTFCSGQLSAPKLTRLRTDYYVGSRVWNGDLNSTIQHLSQKSLQKLEIKNSLASSSSIEDALNEEDA</sequence>
<protein>
    <recommendedName>
        <fullName evidence="3">NB-ARC domain-containing protein</fullName>
    </recommendedName>
</protein>
<evidence type="ECO:0000313" key="1">
    <source>
        <dbReference type="EMBL" id="KAA8516919.1"/>
    </source>
</evidence>
<reference evidence="1 2" key="1">
    <citation type="submission" date="2019-09" db="EMBL/GenBank/DDBJ databases">
        <title>A chromosome-level genome assembly of the Chinese tupelo Nyssa sinensis.</title>
        <authorList>
            <person name="Yang X."/>
            <person name="Kang M."/>
            <person name="Yang Y."/>
            <person name="Xiong H."/>
            <person name="Wang M."/>
            <person name="Zhang Z."/>
            <person name="Wang Z."/>
            <person name="Wu H."/>
            <person name="Ma T."/>
            <person name="Liu J."/>
            <person name="Xi Z."/>
        </authorList>
    </citation>
    <scope>NUCLEOTIDE SEQUENCE [LARGE SCALE GENOMIC DNA]</scope>
    <source>
        <strain evidence="1">J267</strain>
        <tissue evidence="1">Leaf</tissue>
    </source>
</reference>
<name>A0A5J4ZFY7_9ASTE</name>
<accession>A0A5J4ZFY7</accession>
<keyword evidence="2" id="KW-1185">Reference proteome</keyword>
<proteinExistence type="predicted"/>
<evidence type="ECO:0008006" key="3">
    <source>
        <dbReference type="Google" id="ProtNLM"/>
    </source>
</evidence>
<dbReference type="EMBL" id="CM018051">
    <property type="protein sequence ID" value="KAA8516919.1"/>
    <property type="molecule type" value="Genomic_DNA"/>
</dbReference>
<evidence type="ECO:0000313" key="2">
    <source>
        <dbReference type="Proteomes" id="UP000325577"/>
    </source>
</evidence>
<dbReference type="OrthoDB" id="1752144at2759"/>